<dbReference type="Proteomes" id="UP000475117">
    <property type="component" value="Chromosome"/>
</dbReference>
<evidence type="ECO:0000313" key="2">
    <source>
        <dbReference type="Proteomes" id="UP000475117"/>
    </source>
</evidence>
<sequence>MNAAGRVEAIRTAMPEDGLFAGKEWRISPDPFVLAPEEVRQLERLGQLLWKYVEACDVIFRRSRKGKDVPWVADVLTAGKPDWLIDAGMACAEERPRVLRPDLILTDDGFAMSELDSVPGGIGLVGWLNQCYAALGDRVLGGASGMVDGFASLFPDGADILVSKESGDYRPEMDWLLTQLDGGRFSVQDAENAEVASGRDVYRFFELFDWEQIPGAKELIERAAQGDVRISAPPKPWLEEKLWLGLFWTPGLRRVWDQLMRRGHWRELSRVIPYGWMVDPAPLPPQAVLPRLDAASWDEVAGFSQRERELVLKISGFDESAWGSRGVTIGHDVSGNEWKAALKEAQESFPQQPFVMQEFRKGRVVEHSYWDDATGSVKMMKGRVRLTPYFFVGREDNQVRLGGVHATICPEDKKIIHGMRDAVMVPCVEGHE</sequence>
<dbReference type="AlphaFoldDB" id="A0A6B3L4A0"/>
<proteinExistence type="predicted"/>
<gene>
    <name evidence="1" type="ORF">G3M56_006835</name>
</gene>
<organism evidence="1 2">
    <name type="scientific">Sulfuriroseicoccus oceanibius</name>
    <dbReference type="NCBI Taxonomy" id="2707525"/>
    <lineage>
        <taxon>Bacteria</taxon>
        <taxon>Pseudomonadati</taxon>
        <taxon>Verrucomicrobiota</taxon>
        <taxon>Verrucomicrobiia</taxon>
        <taxon>Verrucomicrobiales</taxon>
        <taxon>Verrucomicrobiaceae</taxon>
        <taxon>Sulfuriroseicoccus</taxon>
    </lineage>
</organism>
<keyword evidence="2" id="KW-1185">Reference proteome</keyword>
<protein>
    <recommendedName>
        <fullName evidence="3">Glutathionylspermidine synthase pre-ATP-grasp-like domain-containing protein</fullName>
    </recommendedName>
</protein>
<dbReference type="KEGG" id="soa:G3M56_006835"/>
<evidence type="ECO:0008006" key="3">
    <source>
        <dbReference type="Google" id="ProtNLM"/>
    </source>
</evidence>
<name>A0A6B3L4A0_9BACT</name>
<accession>A0A6B3L4A0</accession>
<dbReference type="EMBL" id="CP066776">
    <property type="protein sequence ID" value="QQL46385.1"/>
    <property type="molecule type" value="Genomic_DNA"/>
</dbReference>
<evidence type="ECO:0000313" key="1">
    <source>
        <dbReference type="EMBL" id="QQL46385.1"/>
    </source>
</evidence>
<reference evidence="1 2" key="1">
    <citation type="submission" date="2020-12" db="EMBL/GenBank/DDBJ databases">
        <title>Sulforoseuscoccus oceanibium gen. nov., sp. nov., a representative of the phylum Verrucomicrobia with special cytoplasmic membrane, and proposal of Sulforoseuscoccusaceae fam. nov.</title>
        <authorList>
            <person name="Xi F."/>
        </authorList>
    </citation>
    <scope>NUCLEOTIDE SEQUENCE [LARGE SCALE GENOMIC DNA]</scope>
    <source>
        <strain evidence="1 2">T37</strain>
    </source>
</reference>